<dbReference type="EMBL" id="CP089047">
    <property type="protein sequence ID" value="UYF77414.1"/>
    <property type="molecule type" value="Genomic_DNA"/>
</dbReference>
<dbReference type="RefSeq" id="WP_151711561.1">
    <property type="nucleotide sequence ID" value="NZ_CP089047.1"/>
</dbReference>
<organism evidence="1 2">
    <name type="scientific">Acinetobacter ursingii</name>
    <dbReference type="NCBI Taxonomy" id="108980"/>
    <lineage>
        <taxon>Bacteria</taxon>
        <taxon>Pseudomonadati</taxon>
        <taxon>Pseudomonadota</taxon>
        <taxon>Gammaproteobacteria</taxon>
        <taxon>Moraxellales</taxon>
        <taxon>Moraxellaceae</taxon>
        <taxon>Acinetobacter</taxon>
    </lineage>
</organism>
<gene>
    <name evidence="1" type="ORF">LSO58_18435</name>
</gene>
<dbReference type="AlphaFoldDB" id="A0AA46S8K2"/>
<name>A0AA46S8K2_9GAMM</name>
<accession>A0AA46S8K2</accession>
<sequence>MERKERRKSTLEEYYKDIKNLISLNSKTFNFSQLEDGFFTSNKDQSIYLLKGGKSNLANPLNSDKKYPLFSDDQISEIITFFDTSIWIVERRLPIQSYCRAITQNFDLEFDLPAEFIIALAILNKLEFSKIQSQFHIDGTSHLIEATRQKSRLICDVYDQKIFDEMIFQGNRSIDDPETATYVERLIVTGHEHIITTLRLYSNLDEYVNYVKQGSNDNSISKLLDIRKCDVKRLRQYANIEKLLLDDNRSARSRKLKTEIERILDNVCYEWVIEIAQSKGISEHKALKNIITEHKKLIQQKTEPELEQK</sequence>
<geneLocation type="plasmid" evidence="1 2">
    <name>pRIVM_C010761_3</name>
</geneLocation>
<dbReference type="Proteomes" id="UP001164081">
    <property type="component" value="Plasmid pRIVM_C010761_3"/>
</dbReference>
<protein>
    <submittedName>
        <fullName evidence="1">Uncharacterized protein</fullName>
    </submittedName>
</protein>
<evidence type="ECO:0000313" key="1">
    <source>
        <dbReference type="EMBL" id="UYF77414.1"/>
    </source>
</evidence>
<keyword evidence="1" id="KW-0614">Plasmid</keyword>
<proteinExistence type="predicted"/>
<evidence type="ECO:0000313" key="2">
    <source>
        <dbReference type="Proteomes" id="UP001164081"/>
    </source>
</evidence>
<reference evidence="1" key="1">
    <citation type="journal article" date="2022" name="J Glob Antimicrob Resist">
        <title>Comparative analysis of IMP-4- and OXA-58-containing plasmids of three carbapenemase-producing Acinetobacter ursingii strains in the Netherlands.</title>
        <authorList>
            <person name="Hendrickx A.P.A."/>
            <person name="Schade R.P."/>
            <person name="Landman F."/>
            <person name="Bosch T."/>
            <person name="Schouls L.M."/>
            <person name="van Dijk K."/>
        </authorList>
    </citation>
    <scope>NUCLEOTIDE SEQUENCE</scope>
    <source>
        <strain evidence="1">RIVM_C010761</strain>
    </source>
</reference>